<dbReference type="GeneID" id="94194659"/>
<proteinExistence type="predicted"/>
<dbReference type="Proteomes" id="UP001497744">
    <property type="component" value="Unassembled WGS sequence"/>
</dbReference>
<protein>
    <submittedName>
        <fullName evidence="1">Fumarylacetoacetate hydrolase</fullName>
    </submittedName>
</protein>
<sequence length="172" mass="19227">MRRHRRTLDGTGVYFGQRLLARVLGDGVVDELQRLQTHSHSRVKLLRAVVVEEYPGDDHQQHDEEEREDEHLVVDVHQEARQPDADFHHPRAVGVAVPLVVLPELVVRQRLVGLGDQDEVRRRLGVVGVPVGVVAQRHVPVRLLDLLLRCADGDAQEGERVEGLDVLGGVDA</sequence>
<gene>
    <name evidence="1" type="ORF">BcabD6B2_26130</name>
</gene>
<dbReference type="AlphaFoldDB" id="A0AAV4LSP4"/>
<dbReference type="GO" id="GO:0016787">
    <property type="term" value="F:hydrolase activity"/>
    <property type="evidence" value="ECO:0007669"/>
    <property type="project" value="UniProtKB-KW"/>
</dbReference>
<organism evidence="1 2">
    <name type="scientific">Babesia caballi</name>
    <dbReference type="NCBI Taxonomy" id="5871"/>
    <lineage>
        <taxon>Eukaryota</taxon>
        <taxon>Sar</taxon>
        <taxon>Alveolata</taxon>
        <taxon>Apicomplexa</taxon>
        <taxon>Aconoidasida</taxon>
        <taxon>Piroplasmida</taxon>
        <taxon>Babesiidae</taxon>
        <taxon>Babesia</taxon>
    </lineage>
</organism>
<dbReference type="RefSeq" id="XP_067715247.1">
    <property type="nucleotide sequence ID" value="XM_067859146.1"/>
</dbReference>
<comment type="caution">
    <text evidence="1">The sequence shown here is derived from an EMBL/GenBank/DDBJ whole genome shotgun (WGS) entry which is preliminary data.</text>
</comment>
<accession>A0AAV4LSP4</accession>
<name>A0AAV4LSP4_BABCB</name>
<keyword evidence="2" id="KW-1185">Reference proteome</keyword>
<reference evidence="1 2" key="1">
    <citation type="submission" date="2021-06" db="EMBL/GenBank/DDBJ databases">
        <title>Genome sequence of Babesia caballi.</title>
        <authorList>
            <person name="Yamagishi J."/>
            <person name="Kidaka T."/>
            <person name="Ochi A."/>
        </authorList>
    </citation>
    <scope>NUCLEOTIDE SEQUENCE [LARGE SCALE GENOMIC DNA]</scope>
    <source>
        <strain evidence="1">USDA-D6B2</strain>
    </source>
</reference>
<evidence type="ECO:0000313" key="2">
    <source>
        <dbReference type="Proteomes" id="UP001497744"/>
    </source>
</evidence>
<dbReference type="EMBL" id="BPLF01000002">
    <property type="protein sequence ID" value="GIX63178.1"/>
    <property type="molecule type" value="Genomic_DNA"/>
</dbReference>
<evidence type="ECO:0000313" key="1">
    <source>
        <dbReference type="EMBL" id="GIX63178.1"/>
    </source>
</evidence>
<keyword evidence="1" id="KW-0378">Hydrolase</keyword>